<proteinExistence type="predicted"/>
<name>A0AAD6V958_9AGAR</name>
<comment type="caution">
    <text evidence="2">The sequence shown here is derived from an EMBL/GenBank/DDBJ whole genome shotgun (WGS) entry which is preliminary data.</text>
</comment>
<evidence type="ECO:0000313" key="3">
    <source>
        <dbReference type="Proteomes" id="UP001219525"/>
    </source>
</evidence>
<accession>A0AAD6V958</accession>
<feature type="region of interest" description="Disordered" evidence="1">
    <location>
        <begin position="339"/>
        <end position="367"/>
    </location>
</feature>
<dbReference type="Proteomes" id="UP001219525">
    <property type="component" value="Unassembled WGS sequence"/>
</dbReference>
<protein>
    <submittedName>
        <fullName evidence="2">Uncharacterized protein</fullName>
    </submittedName>
</protein>
<keyword evidence="3" id="KW-1185">Reference proteome</keyword>
<dbReference type="EMBL" id="JARJCW010000062">
    <property type="protein sequence ID" value="KAJ7200509.1"/>
    <property type="molecule type" value="Genomic_DNA"/>
</dbReference>
<sequence length="367" mass="41786">MARASFVTRNPGKPVQLSRKRHGVSGAARATQALKKAESRRRKALYDDDLDAFFAYREDEIARIANAHGKSDKVVRKLLCHKTQFKTERALSLRNAINHDRALKAREAGMFLLLKELRNDIEEGLANVTEESLGKDEYSRLMDQLRDHRETKRRGMRMTNKAAATDVRQTVKQLQKSLINLYERTGVRAFAFFTRGNADDAALPAYIDSDNALDFFPQVMSQTTVDVCRKFESFSCTMDSGVRSKNDLATMRSEISRYAQDGLCRITGNKNAKMAYVDYDGIREQHGVEMAGHPAEIPIVSPASHNIDIARRLRDMWRAGEITWVHMTKRQREELLVEREAKRAENGGAPKVRKRRSDAGMKRGPRK</sequence>
<gene>
    <name evidence="2" type="ORF">GGX14DRAFT_372090</name>
</gene>
<reference evidence="2" key="1">
    <citation type="submission" date="2023-03" db="EMBL/GenBank/DDBJ databases">
        <title>Massive genome expansion in bonnet fungi (Mycena s.s.) driven by repeated elements and novel gene families across ecological guilds.</title>
        <authorList>
            <consortium name="Lawrence Berkeley National Laboratory"/>
            <person name="Harder C.B."/>
            <person name="Miyauchi S."/>
            <person name="Viragh M."/>
            <person name="Kuo A."/>
            <person name="Thoen E."/>
            <person name="Andreopoulos B."/>
            <person name="Lu D."/>
            <person name="Skrede I."/>
            <person name="Drula E."/>
            <person name="Henrissat B."/>
            <person name="Morin E."/>
            <person name="Kohler A."/>
            <person name="Barry K."/>
            <person name="LaButti K."/>
            <person name="Morin E."/>
            <person name="Salamov A."/>
            <person name="Lipzen A."/>
            <person name="Mereny Z."/>
            <person name="Hegedus B."/>
            <person name="Baldrian P."/>
            <person name="Stursova M."/>
            <person name="Weitz H."/>
            <person name="Taylor A."/>
            <person name="Grigoriev I.V."/>
            <person name="Nagy L.G."/>
            <person name="Martin F."/>
            <person name="Kauserud H."/>
        </authorList>
    </citation>
    <scope>NUCLEOTIDE SEQUENCE</scope>
    <source>
        <strain evidence="2">9144</strain>
    </source>
</reference>
<organism evidence="2 3">
    <name type="scientific">Mycena pura</name>
    <dbReference type="NCBI Taxonomy" id="153505"/>
    <lineage>
        <taxon>Eukaryota</taxon>
        <taxon>Fungi</taxon>
        <taxon>Dikarya</taxon>
        <taxon>Basidiomycota</taxon>
        <taxon>Agaricomycotina</taxon>
        <taxon>Agaricomycetes</taxon>
        <taxon>Agaricomycetidae</taxon>
        <taxon>Agaricales</taxon>
        <taxon>Marasmiineae</taxon>
        <taxon>Mycenaceae</taxon>
        <taxon>Mycena</taxon>
    </lineage>
</organism>
<evidence type="ECO:0000313" key="2">
    <source>
        <dbReference type="EMBL" id="KAJ7200509.1"/>
    </source>
</evidence>
<feature type="region of interest" description="Disordered" evidence="1">
    <location>
        <begin position="1"/>
        <end position="33"/>
    </location>
</feature>
<dbReference type="AlphaFoldDB" id="A0AAD6V958"/>
<evidence type="ECO:0000256" key="1">
    <source>
        <dbReference type="SAM" id="MobiDB-lite"/>
    </source>
</evidence>